<proteinExistence type="predicted"/>
<evidence type="ECO:0000313" key="2">
    <source>
        <dbReference type="Proteomes" id="UP000236724"/>
    </source>
</evidence>
<accession>A0A1H6F2K6</accession>
<name>A0A1H6F2K6_9GAMM</name>
<evidence type="ECO:0000313" key="1">
    <source>
        <dbReference type="EMBL" id="SEH04398.1"/>
    </source>
</evidence>
<reference evidence="1 2" key="1">
    <citation type="submission" date="2016-10" db="EMBL/GenBank/DDBJ databases">
        <authorList>
            <person name="de Groot N.N."/>
        </authorList>
    </citation>
    <scope>NUCLEOTIDE SEQUENCE [LARGE SCALE GENOMIC DNA]</scope>
    <source>
        <strain evidence="1">MBHS1</strain>
    </source>
</reference>
<dbReference type="RefSeq" id="WP_103918468.1">
    <property type="nucleotide sequence ID" value="NZ_FMSV02000051.1"/>
</dbReference>
<dbReference type="EMBL" id="FMSV02000051">
    <property type="protein sequence ID" value="SEH04398.1"/>
    <property type="molecule type" value="Genomic_DNA"/>
</dbReference>
<dbReference type="AlphaFoldDB" id="A0A1H6F2K6"/>
<sequence>MSNIQKIAVLILIAALAGGGALFYRMVEHMAVMTGLMGEMAQDISTMSKEISAMNQEFHLMREEVQGIHKSVGNMDQTFSQGPSQLKQLNPMQMMEGAFPGQR</sequence>
<keyword evidence="2" id="KW-1185">Reference proteome</keyword>
<gene>
    <name evidence="1" type="ORF">MBHS_00244</name>
</gene>
<dbReference type="Proteomes" id="UP000236724">
    <property type="component" value="Unassembled WGS sequence"/>
</dbReference>
<protein>
    <submittedName>
        <fullName evidence="1">Uncharacterized protein</fullName>
    </submittedName>
</protein>
<organism evidence="1 2">
    <name type="scientific">Candidatus Venteria ishoeyi</name>
    <dbReference type="NCBI Taxonomy" id="1899563"/>
    <lineage>
        <taxon>Bacteria</taxon>
        <taxon>Pseudomonadati</taxon>
        <taxon>Pseudomonadota</taxon>
        <taxon>Gammaproteobacteria</taxon>
        <taxon>Thiotrichales</taxon>
        <taxon>Thiotrichaceae</taxon>
        <taxon>Venteria</taxon>
    </lineage>
</organism>